<dbReference type="SMART" id="SM00448">
    <property type="entry name" value="REC"/>
    <property type="match status" value="1"/>
</dbReference>
<sequence>MDKTIMIVEDEIRMRKLLKDYFKKEGFNTMEAENGEIALNMFNVNKPDLIILDIMMPKLDGFSVCKYIRKNSSIPIIFLTAKSEDEDKILGFELGADEYVTKPFSPKVLVARCKTLLKRVDGSLGANKDSINICGIHINLLSRDVTINNKPINLSPKEYNLLIYFINNKGIVLTRDSLLDNIWGIDYTGDYRTVDTHIKRLREKLENKSHLISTVRGMGYKFEVPNE</sequence>
<dbReference type="GO" id="GO:0003677">
    <property type="term" value="F:DNA binding"/>
    <property type="evidence" value="ECO:0007669"/>
    <property type="project" value="UniProtKB-KW"/>
</dbReference>
<dbReference type="InterPro" id="IPR016032">
    <property type="entry name" value="Sig_transdc_resp-reg_C-effctor"/>
</dbReference>
<organism evidence="10 11">
    <name type="scientific">Hathewaya limosa</name>
    <name type="common">Clostridium limosum</name>
    <dbReference type="NCBI Taxonomy" id="1536"/>
    <lineage>
        <taxon>Bacteria</taxon>
        <taxon>Bacillati</taxon>
        <taxon>Bacillota</taxon>
        <taxon>Clostridia</taxon>
        <taxon>Eubacteriales</taxon>
        <taxon>Clostridiaceae</taxon>
        <taxon>Hathewaya</taxon>
    </lineage>
</organism>
<dbReference type="RefSeq" id="WP_111944128.1">
    <property type="nucleotide sequence ID" value="NZ_BAAACJ010000052.1"/>
</dbReference>
<evidence type="ECO:0000259" key="9">
    <source>
        <dbReference type="PROSITE" id="PS51755"/>
    </source>
</evidence>
<dbReference type="SUPFAM" id="SSF46894">
    <property type="entry name" value="C-terminal effector domain of the bipartite response regulators"/>
    <property type="match status" value="1"/>
</dbReference>
<dbReference type="SUPFAM" id="SSF52172">
    <property type="entry name" value="CheY-like"/>
    <property type="match status" value="1"/>
</dbReference>
<dbReference type="PROSITE" id="PS50110">
    <property type="entry name" value="RESPONSE_REGULATORY"/>
    <property type="match status" value="1"/>
</dbReference>
<evidence type="ECO:0000256" key="7">
    <source>
        <dbReference type="PROSITE-ProRule" id="PRU01091"/>
    </source>
</evidence>
<name>A0ABU0JUX3_HATLI</name>
<dbReference type="SMART" id="SM00862">
    <property type="entry name" value="Trans_reg_C"/>
    <property type="match status" value="1"/>
</dbReference>
<gene>
    <name evidence="10" type="ORF">QOZ93_002665</name>
</gene>
<feature type="modified residue" description="4-aspartylphosphate" evidence="6">
    <location>
        <position position="53"/>
    </location>
</feature>
<dbReference type="Pfam" id="PF00486">
    <property type="entry name" value="Trans_reg_C"/>
    <property type="match status" value="1"/>
</dbReference>
<dbReference type="EMBL" id="JAUSWN010000034">
    <property type="protein sequence ID" value="MDQ0480915.1"/>
    <property type="molecule type" value="Genomic_DNA"/>
</dbReference>
<keyword evidence="2" id="KW-0805">Transcription regulation</keyword>
<keyword evidence="4" id="KW-0804">Transcription</keyword>
<dbReference type="InterPro" id="IPR039420">
    <property type="entry name" value="WalR-like"/>
</dbReference>
<evidence type="ECO:0000256" key="5">
    <source>
        <dbReference type="ARBA" id="ARBA00024867"/>
    </source>
</evidence>
<dbReference type="InterPro" id="IPR011006">
    <property type="entry name" value="CheY-like_superfamily"/>
</dbReference>
<dbReference type="CDD" id="cd17574">
    <property type="entry name" value="REC_OmpR"/>
    <property type="match status" value="1"/>
</dbReference>
<reference evidence="10 11" key="1">
    <citation type="submission" date="2023-07" db="EMBL/GenBank/DDBJ databases">
        <title>Genomic Encyclopedia of Type Strains, Phase IV (KMG-IV): sequencing the most valuable type-strain genomes for metagenomic binning, comparative biology and taxonomic classification.</title>
        <authorList>
            <person name="Goeker M."/>
        </authorList>
    </citation>
    <scope>NUCLEOTIDE SEQUENCE [LARGE SCALE GENOMIC DNA]</scope>
    <source>
        <strain evidence="10 11">DSM 1400</strain>
    </source>
</reference>
<dbReference type="PANTHER" id="PTHR48111">
    <property type="entry name" value="REGULATOR OF RPOS"/>
    <property type="match status" value="1"/>
</dbReference>
<dbReference type="PROSITE" id="PS51755">
    <property type="entry name" value="OMPR_PHOB"/>
    <property type="match status" value="1"/>
</dbReference>
<dbReference type="Proteomes" id="UP001224418">
    <property type="component" value="Unassembled WGS sequence"/>
</dbReference>
<dbReference type="InterPro" id="IPR001789">
    <property type="entry name" value="Sig_transdc_resp-reg_receiver"/>
</dbReference>
<dbReference type="Gene3D" id="1.10.10.10">
    <property type="entry name" value="Winged helix-like DNA-binding domain superfamily/Winged helix DNA-binding domain"/>
    <property type="match status" value="1"/>
</dbReference>
<dbReference type="Pfam" id="PF00072">
    <property type="entry name" value="Response_reg"/>
    <property type="match status" value="1"/>
</dbReference>
<feature type="domain" description="Response regulatory" evidence="8">
    <location>
        <begin position="4"/>
        <end position="117"/>
    </location>
</feature>
<dbReference type="Gene3D" id="6.10.250.690">
    <property type="match status" value="1"/>
</dbReference>
<keyword evidence="11" id="KW-1185">Reference proteome</keyword>
<dbReference type="InterPro" id="IPR001867">
    <property type="entry name" value="OmpR/PhoB-type_DNA-bd"/>
</dbReference>
<evidence type="ECO:0000256" key="3">
    <source>
        <dbReference type="ARBA" id="ARBA00023125"/>
    </source>
</evidence>
<protein>
    <recommendedName>
        <fullName evidence="1">Stage 0 sporulation protein A homolog</fullName>
    </recommendedName>
</protein>
<evidence type="ECO:0000313" key="10">
    <source>
        <dbReference type="EMBL" id="MDQ0480915.1"/>
    </source>
</evidence>
<proteinExistence type="predicted"/>
<evidence type="ECO:0000256" key="2">
    <source>
        <dbReference type="ARBA" id="ARBA00023015"/>
    </source>
</evidence>
<evidence type="ECO:0000259" key="8">
    <source>
        <dbReference type="PROSITE" id="PS50110"/>
    </source>
</evidence>
<keyword evidence="6" id="KW-0597">Phosphoprotein</keyword>
<dbReference type="InterPro" id="IPR036388">
    <property type="entry name" value="WH-like_DNA-bd_sf"/>
</dbReference>
<evidence type="ECO:0000313" key="11">
    <source>
        <dbReference type="Proteomes" id="UP001224418"/>
    </source>
</evidence>
<accession>A0ABU0JUX3</accession>
<dbReference type="PANTHER" id="PTHR48111:SF73">
    <property type="entry name" value="ALKALINE PHOSPHATASE SYNTHESIS TRANSCRIPTIONAL REGULATORY PROTEIN PHOP"/>
    <property type="match status" value="1"/>
</dbReference>
<dbReference type="CDD" id="cd00383">
    <property type="entry name" value="trans_reg_C"/>
    <property type="match status" value="1"/>
</dbReference>
<evidence type="ECO:0000256" key="1">
    <source>
        <dbReference type="ARBA" id="ARBA00018672"/>
    </source>
</evidence>
<comment type="function">
    <text evidence="5">May play the central regulatory role in sporulation. It may be an element of the effector pathway responsible for the activation of sporulation genes in response to nutritional stress. Spo0A may act in concert with spo0H (a sigma factor) to control the expression of some genes that are critical to the sporulation process.</text>
</comment>
<comment type="caution">
    <text evidence="10">The sequence shown here is derived from an EMBL/GenBank/DDBJ whole genome shotgun (WGS) entry which is preliminary data.</text>
</comment>
<evidence type="ECO:0000256" key="6">
    <source>
        <dbReference type="PROSITE-ProRule" id="PRU00169"/>
    </source>
</evidence>
<feature type="domain" description="OmpR/PhoB-type" evidence="9">
    <location>
        <begin position="128"/>
        <end position="224"/>
    </location>
</feature>
<keyword evidence="3 7" id="KW-0238">DNA-binding</keyword>
<dbReference type="Gene3D" id="3.40.50.2300">
    <property type="match status" value="1"/>
</dbReference>
<feature type="DNA-binding region" description="OmpR/PhoB-type" evidence="7">
    <location>
        <begin position="128"/>
        <end position="224"/>
    </location>
</feature>
<evidence type="ECO:0000256" key="4">
    <source>
        <dbReference type="ARBA" id="ARBA00023163"/>
    </source>
</evidence>